<accession>A0AAW2BSX3</accession>
<dbReference type="EMBL" id="JAZDWU010000010">
    <property type="protein sequence ID" value="KAK9988421.1"/>
    <property type="molecule type" value="Genomic_DNA"/>
</dbReference>
<organism evidence="1 2">
    <name type="scientific">Lithocarpus litseifolius</name>
    <dbReference type="NCBI Taxonomy" id="425828"/>
    <lineage>
        <taxon>Eukaryota</taxon>
        <taxon>Viridiplantae</taxon>
        <taxon>Streptophyta</taxon>
        <taxon>Embryophyta</taxon>
        <taxon>Tracheophyta</taxon>
        <taxon>Spermatophyta</taxon>
        <taxon>Magnoliopsida</taxon>
        <taxon>eudicotyledons</taxon>
        <taxon>Gunneridae</taxon>
        <taxon>Pentapetalae</taxon>
        <taxon>rosids</taxon>
        <taxon>fabids</taxon>
        <taxon>Fagales</taxon>
        <taxon>Fagaceae</taxon>
        <taxon>Lithocarpus</taxon>
    </lineage>
</organism>
<protein>
    <submittedName>
        <fullName evidence="1">Uncharacterized protein</fullName>
    </submittedName>
</protein>
<proteinExistence type="predicted"/>
<dbReference type="AlphaFoldDB" id="A0AAW2BSX3"/>
<gene>
    <name evidence="1" type="ORF">SO802_028660</name>
</gene>
<evidence type="ECO:0000313" key="2">
    <source>
        <dbReference type="Proteomes" id="UP001459277"/>
    </source>
</evidence>
<sequence length="78" mass="8829">MLFVSDILPRRSHRKPYTLQDRLGPPRKIASPALQDRLAGAIASLESWARNSLDNDVYWMENSPSPTVEALIQDILLL</sequence>
<evidence type="ECO:0000313" key="1">
    <source>
        <dbReference type="EMBL" id="KAK9988421.1"/>
    </source>
</evidence>
<name>A0AAW2BSX3_9ROSI</name>
<comment type="caution">
    <text evidence="1">The sequence shown here is derived from an EMBL/GenBank/DDBJ whole genome shotgun (WGS) entry which is preliminary data.</text>
</comment>
<reference evidence="1 2" key="1">
    <citation type="submission" date="2024-01" db="EMBL/GenBank/DDBJ databases">
        <title>A telomere-to-telomere, gap-free genome of sweet tea (Lithocarpus litseifolius).</title>
        <authorList>
            <person name="Zhou J."/>
        </authorList>
    </citation>
    <scope>NUCLEOTIDE SEQUENCE [LARGE SCALE GENOMIC DNA]</scope>
    <source>
        <strain evidence="1">Zhou-2022a</strain>
        <tissue evidence="1">Leaf</tissue>
    </source>
</reference>
<keyword evidence="2" id="KW-1185">Reference proteome</keyword>
<dbReference type="Proteomes" id="UP001459277">
    <property type="component" value="Unassembled WGS sequence"/>
</dbReference>